<keyword evidence="2" id="KW-0812">Transmembrane</keyword>
<name>A0A852YSV1_9MICO</name>
<feature type="compositionally biased region" description="Polar residues" evidence="1">
    <location>
        <begin position="50"/>
        <end position="59"/>
    </location>
</feature>
<reference evidence="3 4" key="1">
    <citation type="submission" date="2020-07" db="EMBL/GenBank/DDBJ databases">
        <title>Sequencing the genomes of 1000 actinobacteria strains.</title>
        <authorList>
            <person name="Klenk H.-P."/>
        </authorList>
    </citation>
    <scope>NUCLEOTIDE SEQUENCE [LARGE SCALE GENOMIC DNA]</scope>
    <source>
        <strain evidence="3 4">DSM 23141</strain>
    </source>
</reference>
<dbReference type="EMBL" id="JACBZY010000001">
    <property type="protein sequence ID" value="NYH00366.1"/>
    <property type="molecule type" value="Genomic_DNA"/>
</dbReference>
<dbReference type="RefSeq" id="WP_179569150.1">
    <property type="nucleotide sequence ID" value="NZ_JACBZY010000001.1"/>
</dbReference>
<evidence type="ECO:0008006" key="5">
    <source>
        <dbReference type="Google" id="ProtNLM"/>
    </source>
</evidence>
<evidence type="ECO:0000313" key="3">
    <source>
        <dbReference type="EMBL" id="NYH00366.1"/>
    </source>
</evidence>
<keyword evidence="2" id="KW-1133">Transmembrane helix</keyword>
<feature type="transmembrane region" description="Helical" evidence="2">
    <location>
        <begin position="151"/>
        <end position="171"/>
    </location>
</feature>
<feature type="region of interest" description="Disordered" evidence="1">
    <location>
        <begin position="37"/>
        <end position="59"/>
    </location>
</feature>
<evidence type="ECO:0000256" key="2">
    <source>
        <dbReference type="SAM" id="Phobius"/>
    </source>
</evidence>
<dbReference type="Pfam" id="PF07087">
    <property type="entry name" value="DUF1353"/>
    <property type="match status" value="1"/>
</dbReference>
<feature type="transmembrane region" description="Helical" evidence="2">
    <location>
        <begin position="177"/>
        <end position="195"/>
    </location>
</feature>
<sequence length="251" mass="27091">MPFVDLDGRPLDRVPLLYRGGRDFQLEAGFAWIDPQDGTRHEVAPHDTSRPASDPQNGTDLASVPPFLWGLVASYGRQTLPAILHDRLVDAVDTAVDTAGRPASPVERMRRRDRADGVFRRALEEAGLPRSRATVMWSAVRVEGYWRHRRGLGALLVAQLVLGVVAVVAGVVLGVVAHPLALLLLLAPAPFALAWRRQARFVLPAAYLAALYSPLVIAAAAASAVEYLVALLLWLAGGRTGSTPRPGPTLR</sequence>
<organism evidence="3 4">
    <name type="scientific">Schumannella luteola</name>
    <dbReference type="NCBI Taxonomy" id="472059"/>
    <lineage>
        <taxon>Bacteria</taxon>
        <taxon>Bacillati</taxon>
        <taxon>Actinomycetota</taxon>
        <taxon>Actinomycetes</taxon>
        <taxon>Micrococcales</taxon>
        <taxon>Microbacteriaceae</taxon>
        <taxon>Schumannella</taxon>
    </lineage>
</organism>
<gene>
    <name evidence="3" type="ORF">BJ979_002991</name>
</gene>
<accession>A0A852YSV1</accession>
<evidence type="ECO:0000313" key="4">
    <source>
        <dbReference type="Proteomes" id="UP000553888"/>
    </source>
</evidence>
<evidence type="ECO:0000256" key="1">
    <source>
        <dbReference type="SAM" id="MobiDB-lite"/>
    </source>
</evidence>
<keyword evidence="2" id="KW-0472">Membrane</keyword>
<dbReference type="Proteomes" id="UP000553888">
    <property type="component" value="Unassembled WGS sequence"/>
</dbReference>
<keyword evidence="4" id="KW-1185">Reference proteome</keyword>
<protein>
    <recommendedName>
        <fullName evidence="5">DUF1353 domain-containing protein</fullName>
    </recommendedName>
</protein>
<dbReference type="InterPro" id="IPR010767">
    <property type="entry name" value="Phage_CGC-2007_Cje0229"/>
</dbReference>
<proteinExistence type="predicted"/>
<comment type="caution">
    <text evidence="3">The sequence shown here is derived from an EMBL/GenBank/DDBJ whole genome shotgun (WGS) entry which is preliminary data.</text>
</comment>
<feature type="compositionally biased region" description="Basic and acidic residues" evidence="1">
    <location>
        <begin position="37"/>
        <end position="49"/>
    </location>
</feature>
<feature type="transmembrane region" description="Helical" evidence="2">
    <location>
        <begin position="207"/>
        <end position="236"/>
    </location>
</feature>
<dbReference type="AlphaFoldDB" id="A0A852YSV1"/>